<feature type="region of interest" description="Disordered" evidence="1">
    <location>
        <begin position="187"/>
        <end position="231"/>
    </location>
</feature>
<evidence type="ECO:0000256" key="1">
    <source>
        <dbReference type="SAM" id="MobiDB-lite"/>
    </source>
</evidence>
<reference evidence="3 4" key="1">
    <citation type="submission" date="2018-12" db="EMBL/GenBank/DDBJ databases">
        <authorList>
            <consortium name="Pathogen Informatics"/>
        </authorList>
    </citation>
    <scope>NUCLEOTIDE SEQUENCE [LARGE SCALE GENOMIC DNA]</scope>
    <source>
        <strain evidence="3 4">NCTC10207</strain>
    </source>
</reference>
<evidence type="ECO:0000313" key="4">
    <source>
        <dbReference type="Proteomes" id="UP000282386"/>
    </source>
</evidence>
<feature type="region of interest" description="Disordered" evidence="1">
    <location>
        <begin position="55"/>
        <end position="78"/>
    </location>
</feature>
<keyword evidence="2" id="KW-0732">Signal</keyword>
<organism evidence="3 4">
    <name type="scientific">Rothia aeria</name>
    <dbReference type="NCBI Taxonomy" id="172042"/>
    <lineage>
        <taxon>Bacteria</taxon>
        <taxon>Bacillati</taxon>
        <taxon>Actinomycetota</taxon>
        <taxon>Actinomycetes</taxon>
        <taxon>Micrococcales</taxon>
        <taxon>Micrococcaceae</taxon>
        <taxon>Rothia</taxon>
    </lineage>
</organism>
<sequence length="231" mass="24944">MFTPRYRVAPLCSGAVLLVVLSACTANPTYEERAATPAPSTSTSYTVPVGQVDEYKAGRPRPSASGGTTPAGAKINGDGSWEYKDANVSMHVHPDGTWEWSNSGGDKANLKADGTWESYIAKTKERTRVNPDGSWIRVVDHVSYDLVPSGRGMAVNTDGSWRQQAEHVTLYGTSDGKVYQQKPDMREVGPDRIPDETPAVPTIYGQDGVGDKSIIPLRPRTPLKAGQKNVP</sequence>
<dbReference type="Proteomes" id="UP000282386">
    <property type="component" value="Chromosome"/>
</dbReference>
<dbReference type="RefSeq" id="WP_126499378.1">
    <property type="nucleotide sequence ID" value="NZ_CBDEQU010000087.1"/>
</dbReference>
<feature type="chain" id="PRO_5038864248" evidence="2">
    <location>
        <begin position="26"/>
        <end position="231"/>
    </location>
</feature>
<feature type="signal peptide" evidence="2">
    <location>
        <begin position="1"/>
        <end position="25"/>
    </location>
</feature>
<protein>
    <submittedName>
        <fullName evidence="3">Uncharacterized protein</fullName>
    </submittedName>
</protein>
<evidence type="ECO:0000256" key="2">
    <source>
        <dbReference type="SAM" id="SignalP"/>
    </source>
</evidence>
<evidence type="ECO:0000313" key="3">
    <source>
        <dbReference type="EMBL" id="VEI21979.1"/>
    </source>
</evidence>
<accession>A0A7Z9D5U9</accession>
<dbReference type="GeneID" id="93861798"/>
<proteinExistence type="predicted"/>
<dbReference type="EMBL" id="LR134479">
    <property type="protein sequence ID" value="VEI21979.1"/>
    <property type="molecule type" value="Genomic_DNA"/>
</dbReference>
<dbReference type="PROSITE" id="PS51257">
    <property type="entry name" value="PROKAR_LIPOPROTEIN"/>
    <property type="match status" value="1"/>
</dbReference>
<dbReference type="AlphaFoldDB" id="A0A7Z9D5U9"/>
<name>A0A7Z9D5U9_9MICC</name>
<gene>
    <name evidence="3" type="ORF">NCTC10207_00045</name>
</gene>